<keyword evidence="4 9" id="KW-0812">Transmembrane</keyword>
<gene>
    <name evidence="10" type="ORF">HYDPIDRAFT_92362</name>
</gene>
<dbReference type="OrthoDB" id="1368at2759"/>
<evidence type="ECO:0000313" key="10">
    <source>
        <dbReference type="EMBL" id="KIJ63484.1"/>
    </source>
</evidence>
<evidence type="ECO:0000313" key="11">
    <source>
        <dbReference type="Proteomes" id="UP000053820"/>
    </source>
</evidence>
<dbReference type="Pfam" id="PF25539">
    <property type="entry name" value="Bestrophin_2"/>
    <property type="match status" value="2"/>
</dbReference>
<sequence length="516" mass="57298">MFDRASKRSATGHHVLLPASEERDDILIPIVPTRSLISWTFGRGTVIFRIWPAVLLHTLFAAGVVYLSLKTKYDLSIPSVMLTVLGVVIGFVISYRASSGYDRYWLGRSGWCDVTRTARAMGRLVWFHVPLRFGPKDTNAIVQEDEVLAVMTEKKLALDLIEAYVVALKHHLRGEVGIYYEDLYHLVHPLHSVGGRRFQAYSNLKTPSQRHHSNTRSKAKQTPTSFSETLSPTTSTGLLASNRDSTASDPYIPPVNAYGTFDPSSASATLVRRPSTLSSASSRSDGHLLFPSIIPSEKTVVSRISTELIPFESFFRAFGRFLKRVCGLRGESKPSTHFKHRPRVAGGGQNLPLEILRCLSEWVSVLEDRQSVSGTSLGSICGCISAFEDSLSNLEKILTTPLPFVFSVHISTVWIYLFFLPFQLVDQFKWYTIPGVAVAAFIYLGFLAAGEEIEQPFGYDENDLDLDLFCNELVRADIAHLKTTPCFNARLGKDHQPPAGLMSIVSITAKSHGEVE</sequence>
<dbReference type="PANTHER" id="PTHR33281">
    <property type="entry name" value="UPF0187 PROTEIN YNEE"/>
    <property type="match status" value="1"/>
</dbReference>
<feature type="compositionally biased region" description="Polar residues" evidence="8">
    <location>
        <begin position="220"/>
        <end position="246"/>
    </location>
</feature>
<reference evidence="10 11" key="1">
    <citation type="submission" date="2014-04" db="EMBL/GenBank/DDBJ databases">
        <title>Evolutionary Origins and Diversification of the Mycorrhizal Mutualists.</title>
        <authorList>
            <consortium name="DOE Joint Genome Institute"/>
            <consortium name="Mycorrhizal Genomics Consortium"/>
            <person name="Kohler A."/>
            <person name="Kuo A."/>
            <person name="Nagy L.G."/>
            <person name="Floudas D."/>
            <person name="Copeland A."/>
            <person name="Barry K.W."/>
            <person name="Cichocki N."/>
            <person name="Veneault-Fourrey C."/>
            <person name="LaButti K."/>
            <person name="Lindquist E.A."/>
            <person name="Lipzen A."/>
            <person name="Lundell T."/>
            <person name="Morin E."/>
            <person name="Murat C."/>
            <person name="Riley R."/>
            <person name="Ohm R."/>
            <person name="Sun H."/>
            <person name="Tunlid A."/>
            <person name="Henrissat B."/>
            <person name="Grigoriev I.V."/>
            <person name="Hibbett D.S."/>
            <person name="Martin F."/>
        </authorList>
    </citation>
    <scope>NUCLEOTIDE SEQUENCE [LARGE SCALE GENOMIC DNA]</scope>
    <source>
        <strain evidence="10 11">MD-312</strain>
    </source>
</reference>
<feature type="transmembrane region" description="Helical" evidence="9">
    <location>
        <begin position="46"/>
        <end position="69"/>
    </location>
</feature>
<feature type="transmembrane region" description="Helical" evidence="9">
    <location>
        <begin position="402"/>
        <end position="424"/>
    </location>
</feature>
<evidence type="ECO:0000256" key="4">
    <source>
        <dbReference type="ARBA" id="ARBA00022692"/>
    </source>
</evidence>
<dbReference type="InterPro" id="IPR044669">
    <property type="entry name" value="YneE/VCCN1/2-like"/>
</dbReference>
<feature type="compositionally biased region" description="Basic residues" evidence="8">
    <location>
        <begin position="208"/>
        <end position="219"/>
    </location>
</feature>
<accession>A0A0C9VD26</accession>
<dbReference type="GO" id="GO:0005254">
    <property type="term" value="F:chloride channel activity"/>
    <property type="evidence" value="ECO:0007669"/>
    <property type="project" value="InterPro"/>
</dbReference>
<protein>
    <submittedName>
        <fullName evidence="10">Uncharacterized protein</fullName>
    </submittedName>
</protein>
<keyword evidence="3" id="KW-1003">Cell membrane</keyword>
<evidence type="ECO:0000256" key="6">
    <source>
        <dbReference type="ARBA" id="ARBA00023065"/>
    </source>
</evidence>
<feature type="region of interest" description="Disordered" evidence="8">
    <location>
        <begin position="205"/>
        <end position="246"/>
    </location>
</feature>
<evidence type="ECO:0000256" key="2">
    <source>
        <dbReference type="ARBA" id="ARBA00022448"/>
    </source>
</evidence>
<dbReference type="HOGENOM" id="CLU_029790_6_1_1"/>
<organism evidence="10 11">
    <name type="scientific">Hydnomerulius pinastri MD-312</name>
    <dbReference type="NCBI Taxonomy" id="994086"/>
    <lineage>
        <taxon>Eukaryota</taxon>
        <taxon>Fungi</taxon>
        <taxon>Dikarya</taxon>
        <taxon>Basidiomycota</taxon>
        <taxon>Agaricomycotina</taxon>
        <taxon>Agaricomycetes</taxon>
        <taxon>Agaricomycetidae</taxon>
        <taxon>Boletales</taxon>
        <taxon>Boletales incertae sedis</taxon>
        <taxon>Leucogyrophana</taxon>
    </lineage>
</organism>
<dbReference type="EMBL" id="KN839850">
    <property type="protein sequence ID" value="KIJ63484.1"/>
    <property type="molecule type" value="Genomic_DNA"/>
</dbReference>
<dbReference type="GO" id="GO:0005886">
    <property type="term" value="C:plasma membrane"/>
    <property type="evidence" value="ECO:0007669"/>
    <property type="project" value="UniProtKB-SubCell"/>
</dbReference>
<keyword evidence="11" id="KW-1185">Reference proteome</keyword>
<keyword evidence="6" id="KW-0406">Ion transport</keyword>
<keyword evidence="5 9" id="KW-1133">Transmembrane helix</keyword>
<keyword evidence="2" id="KW-0813">Transport</keyword>
<evidence type="ECO:0000256" key="8">
    <source>
        <dbReference type="SAM" id="MobiDB-lite"/>
    </source>
</evidence>
<evidence type="ECO:0000256" key="1">
    <source>
        <dbReference type="ARBA" id="ARBA00004651"/>
    </source>
</evidence>
<dbReference type="PANTHER" id="PTHR33281:SF19">
    <property type="entry name" value="VOLTAGE-DEPENDENT ANION CHANNEL-FORMING PROTEIN YNEE"/>
    <property type="match status" value="1"/>
</dbReference>
<feature type="transmembrane region" description="Helical" evidence="9">
    <location>
        <begin position="75"/>
        <end position="95"/>
    </location>
</feature>
<evidence type="ECO:0000256" key="7">
    <source>
        <dbReference type="ARBA" id="ARBA00023136"/>
    </source>
</evidence>
<dbReference type="AlphaFoldDB" id="A0A0C9VD26"/>
<keyword evidence="7 9" id="KW-0472">Membrane</keyword>
<evidence type="ECO:0000256" key="3">
    <source>
        <dbReference type="ARBA" id="ARBA00022475"/>
    </source>
</evidence>
<evidence type="ECO:0000256" key="5">
    <source>
        <dbReference type="ARBA" id="ARBA00022989"/>
    </source>
</evidence>
<proteinExistence type="predicted"/>
<name>A0A0C9VD26_9AGAM</name>
<evidence type="ECO:0000256" key="9">
    <source>
        <dbReference type="SAM" id="Phobius"/>
    </source>
</evidence>
<feature type="transmembrane region" description="Helical" evidence="9">
    <location>
        <begin position="430"/>
        <end position="449"/>
    </location>
</feature>
<dbReference type="Proteomes" id="UP000053820">
    <property type="component" value="Unassembled WGS sequence"/>
</dbReference>
<comment type="subcellular location">
    <subcellularLocation>
        <location evidence="1">Cell membrane</location>
        <topology evidence="1">Multi-pass membrane protein</topology>
    </subcellularLocation>
</comment>